<reference evidence="2" key="1">
    <citation type="submission" date="2020-10" db="EMBL/GenBank/DDBJ databases">
        <title>Paenihalocynthiibacter styelae gen. nov., sp. nov., isolated from stalked sea squirt Styela clava.</title>
        <authorList>
            <person name="Kim Y.-O."/>
            <person name="Yoon J.-H."/>
        </authorList>
    </citation>
    <scope>NUCLEOTIDE SEQUENCE</scope>
    <source>
        <strain evidence="2">MYP1-1</strain>
    </source>
</reference>
<dbReference type="Gene3D" id="3.40.630.30">
    <property type="match status" value="1"/>
</dbReference>
<dbReference type="SUPFAM" id="SSF55729">
    <property type="entry name" value="Acyl-CoA N-acyltransferases (Nat)"/>
    <property type="match status" value="1"/>
</dbReference>
<dbReference type="Proteomes" id="UP000640583">
    <property type="component" value="Unassembled WGS sequence"/>
</dbReference>
<dbReference type="EMBL" id="JADCKQ010000010">
    <property type="protein sequence ID" value="MBI1494608.1"/>
    <property type="molecule type" value="Genomic_DNA"/>
</dbReference>
<organism evidence="2 3">
    <name type="scientific">Halocynthiibacter styelae</name>
    <dbReference type="NCBI Taxonomy" id="2761955"/>
    <lineage>
        <taxon>Bacteria</taxon>
        <taxon>Pseudomonadati</taxon>
        <taxon>Pseudomonadota</taxon>
        <taxon>Alphaproteobacteria</taxon>
        <taxon>Rhodobacterales</taxon>
        <taxon>Paracoccaceae</taxon>
        <taxon>Halocynthiibacter</taxon>
    </lineage>
</organism>
<sequence>MTPEDLATLHSLCFTTPRPWTAAEFADLLGSNGIILAGDRQGFILGRIAGPEAELLTIAVAPDARKAGIGRDLVGQYHTHASALGAEESFLEVAADNAPAIALYLASGYTQVGNRPRYYTTPDGQKRDALVFSRPLAT</sequence>
<evidence type="ECO:0000259" key="1">
    <source>
        <dbReference type="PROSITE" id="PS51186"/>
    </source>
</evidence>
<name>A0A8J7IDN5_9RHOB</name>
<dbReference type="RefSeq" id="WP_228849358.1">
    <property type="nucleotide sequence ID" value="NZ_JADCKQ010000010.1"/>
</dbReference>
<evidence type="ECO:0000313" key="2">
    <source>
        <dbReference type="EMBL" id="MBI1494608.1"/>
    </source>
</evidence>
<dbReference type="InterPro" id="IPR016181">
    <property type="entry name" value="Acyl_CoA_acyltransferase"/>
</dbReference>
<protein>
    <submittedName>
        <fullName evidence="2">GNAT family N-acetyltransferase</fullName>
    </submittedName>
</protein>
<gene>
    <name evidence="2" type="ORF">H1D41_13260</name>
</gene>
<dbReference type="InterPro" id="IPR000182">
    <property type="entry name" value="GNAT_dom"/>
</dbReference>
<dbReference type="GO" id="GO:0016747">
    <property type="term" value="F:acyltransferase activity, transferring groups other than amino-acyl groups"/>
    <property type="evidence" value="ECO:0007669"/>
    <property type="project" value="InterPro"/>
</dbReference>
<keyword evidence="3" id="KW-1185">Reference proteome</keyword>
<dbReference type="Pfam" id="PF00583">
    <property type="entry name" value="Acetyltransf_1"/>
    <property type="match status" value="1"/>
</dbReference>
<dbReference type="CDD" id="cd04301">
    <property type="entry name" value="NAT_SF"/>
    <property type="match status" value="1"/>
</dbReference>
<dbReference type="AlphaFoldDB" id="A0A8J7IDN5"/>
<evidence type="ECO:0000313" key="3">
    <source>
        <dbReference type="Proteomes" id="UP000640583"/>
    </source>
</evidence>
<accession>A0A8J7IDN5</accession>
<proteinExistence type="predicted"/>
<feature type="domain" description="N-acetyltransferase" evidence="1">
    <location>
        <begin position="1"/>
        <end position="137"/>
    </location>
</feature>
<comment type="caution">
    <text evidence="2">The sequence shown here is derived from an EMBL/GenBank/DDBJ whole genome shotgun (WGS) entry which is preliminary data.</text>
</comment>
<dbReference type="PROSITE" id="PS51186">
    <property type="entry name" value="GNAT"/>
    <property type="match status" value="1"/>
</dbReference>